<accession>A0A934SLV5</accession>
<feature type="domain" description="DUF559" evidence="1">
    <location>
        <begin position="103"/>
        <end position="172"/>
    </location>
</feature>
<comment type="caution">
    <text evidence="2">The sequence shown here is derived from an EMBL/GenBank/DDBJ whole genome shotgun (WGS) entry which is preliminary data.</text>
</comment>
<dbReference type="EMBL" id="JAEPES010000006">
    <property type="protein sequence ID" value="MBK4349117.1"/>
    <property type="molecule type" value="Genomic_DNA"/>
</dbReference>
<dbReference type="AlphaFoldDB" id="A0A934SLV5"/>
<reference evidence="2" key="1">
    <citation type="submission" date="2021-01" db="EMBL/GenBank/DDBJ databases">
        <title>Lacisediminihabitans sp. nov. strain G11-30, isolated from Antarctic Soil.</title>
        <authorList>
            <person name="Li J."/>
        </authorList>
    </citation>
    <scope>NUCLEOTIDE SEQUENCE</scope>
    <source>
        <strain evidence="2">G11-30</strain>
    </source>
</reference>
<dbReference type="InterPro" id="IPR007569">
    <property type="entry name" value="DUF559"/>
</dbReference>
<dbReference type="SUPFAM" id="SSF52980">
    <property type="entry name" value="Restriction endonuclease-like"/>
    <property type="match status" value="1"/>
</dbReference>
<evidence type="ECO:0000259" key="1">
    <source>
        <dbReference type="Pfam" id="PF04480"/>
    </source>
</evidence>
<proteinExistence type="predicted"/>
<protein>
    <submittedName>
        <fullName evidence="2">DUF559 domain-containing protein</fullName>
    </submittedName>
</protein>
<dbReference type="InterPro" id="IPR011335">
    <property type="entry name" value="Restrct_endonuc-II-like"/>
</dbReference>
<dbReference type="Pfam" id="PF04480">
    <property type="entry name" value="DUF559"/>
    <property type="match status" value="1"/>
</dbReference>
<keyword evidence="3" id="KW-1185">Reference proteome</keyword>
<evidence type="ECO:0000313" key="2">
    <source>
        <dbReference type="EMBL" id="MBK4349117.1"/>
    </source>
</evidence>
<organism evidence="2 3">
    <name type="scientific">Lacisediminihabitans changchengi</name>
    <dbReference type="NCBI Taxonomy" id="2787634"/>
    <lineage>
        <taxon>Bacteria</taxon>
        <taxon>Bacillati</taxon>
        <taxon>Actinomycetota</taxon>
        <taxon>Actinomycetes</taxon>
        <taxon>Micrococcales</taxon>
        <taxon>Microbacteriaceae</taxon>
        <taxon>Lacisediminihabitans</taxon>
    </lineage>
</organism>
<sequence>MSTWLALASVVDENELIVAGDHLLLDPYVLDPYDIRPYATLAQVTKAVEDFHGRGARAAASALPLLSRRAESRTETLLRLLLLRSGLPMPDVNREVFDGAGRFIARVDLLFRQWRVIVEYDGEQHRVDDQQYEIDLHRLDRLRSAGWTVVQVRKRGLFVTQADTIARVARALRAHGWPG</sequence>
<evidence type="ECO:0000313" key="3">
    <source>
        <dbReference type="Proteomes" id="UP000636458"/>
    </source>
</evidence>
<name>A0A934SLV5_9MICO</name>
<gene>
    <name evidence="2" type="ORF">IV501_15920</name>
</gene>
<dbReference type="RefSeq" id="WP_200557304.1">
    <property type="nucleotide sequence ID" value="NZ_JAEPES010000006.1"/>
</dbReference>
<dbReference type="Proteomes" id="UP000636458">
    <property type="component" value="Unassembled WGS sequence"/>
</dbReference>
<dbReference type="Gene3D" id="3.40.960.10">
    <property type="entry name" value="VSR Endonuclease"/>
    <property type="match status" value="1"/>
</dbReference>